<comment type="caution">
    <text evidence="8">The sequence shown here is derived from an EMBL/GenBank/DDBJ whole genome shotgun (WGS) entry which is preliminary data.</text>
</comment>
<feature type="transmembrane region" description="Helical" evidence="7">
    <location>
        <begin position="20"/>
        <end position="41"/>
    </location>
</feature>
<feature type="transmembrane region" description="Helical" evidence="7">
    <location>
        <begin position="231"/>
        <end position="248"/>
    </location>
</feature>
<comment type="subcellular location">
    <subcellularLocation>
        <location evidence="1">Cell membrane</location>
        <topology evidence="1">Multi-pass membrane protein</topology>
    </subcellularLocation>
</comment>
<comment type="similarity">
    <text evidence="2">Belongs to the UPF0324 family.</text>
</comment>
<feature type="transmembrane region" description="Helical" evidence="7">
    <location>
        <begin position="73"/>
        <end position="92"/>
    </location>
</feature>
<evidence type="ECO:0000256" key="2">
    <source>
        <dbReference type="ARBA" id="ARBA00007977"/>
    </source>
</evidence>
<evidence type="ECO:0000256" key="1">
    <source>
        <dbReference type="ARBA" id="ARBA00004651"/>
    </source>
</evidence>
<evidence type="ECO:0000313" key="9">
    <source>
        <dbReference type="Proteomes" id="UP001597368"/>
    </source>
</evidence>
<evidence type="ECO:0000256" key="3">
    <source>
        <dbReference type="ARBA" id="ARBA00022475"/>
    </source>
</evidence>
<feature type="transmembrane region" description="Helical" evidence="7">
    <location>
        <begin position="322"/>
        <end position="343"/>
    </location>
</feature>
<feature type="transmembrane region" description="Helical" evidence="7">
    <location>
        <begin position="47"/>
        <end position="68"/>
    </location>
</feature>
<organism evidence="8 9">
    <name type="scientific">Nonomuraea mangrovi</name>
    <dbReference type="NCBI Taxonomy" id="2316207"/>
    <lineage>
        <taxon>Bacteria</taxon>
        <taxon>Bacillati</taxon>
        <taxon>Actinomycetota</taxon>
        <taxon>Actinomycetes</taxon>
        <taxon>Streptosporangiales</taxon>
        <taxon>Streptosporangiaceae</taxon>
        <taxon>Nonomuraea</taxon>
    </lineage>
</organism>
<accession>A0ABW4SX21</accession>
<name>A0ABW4SX21_9ACTN</name>
<dbReference type="Proteomes" id="UP001597368">
    <property type="component" value="Unassembled WGS sequence"/>
</dbReference>
<reference evidence="9" key="1">
    <citation type="journal article" date="2019" name="Int. J. Syst. Evol. Microbiol.">
        <title>The Global Catalogue of Microorganisms (GCM) 10K type strain sequencing project: providing services to taxonomists for standard genome sequencing and annotation.</title>
        <authorList>
            <consortium name="The Broad Institute Genomics Platform"/>
            <consortium name="The Broad Institute Genome Sequencing Center for Infectious Disease"/>
            <person name="Wu L."/>
            <person name="Ma J."/>
        </authorList>
    </citation>
    <scope>NUCLEOTIDE SEQUENCE [LARGE SCALE GENOMIC DNA]</scope>
    <source>
        <strain evidence="9">ICMP 6774ER</strain>
    </source>
</reference>
<dbReference type="Pfam" id="PF03601">
    <property type="entry name" value="Cons_hypoth698"/>
    <property type="match status" value="1"/>
</dbReference>
<feature type="transmembrane region" description="Helical" evidence="7">
    <location>
        <begin position="204"/>
        <end position="225"/>
    </location>
</feature>
<evidence type="ECO:0000256" key="7">
    <source>
        <dbReference type="SAM" id="Phobius"/>
    </source>
</evidence>
<dbReference type="PANTHER" id="PTHR30106:SF2">
    <property type="entry name" value="UPF0324 INNER MEMBRANE PROTEIN YEIH"/>
    <property type="match status" value="1"/>
</dbReference>
<proteinExistence type="inferred from homology"/>
<feature type="transmembrane region" description="Helical" evidence="7">
    <location>
        <begin position="169"/>
        <end position="192"/>
    </location>
</feature>
<sequence length="344" mass="33944">MTLTAGPPAARARTSNVRGLLPGLGLTAAAVVVALTVNRLVPVVSPAIVAVVLGAALANTVGVGAAFAPGFRFAARTVLRVAIVVLGVQIAVPDVLALGWQPLAVIALATGVTFTLTPLIGRRLGLSQGTSLLVATGVSICGAAAVAGMHEATGGEGGVSDDDDVAGALSVVVLYGTALIVLLPLMASWLGLTAHQLGVWAGASVHEVAQVAAIGAAGGAAVLAVAVTVKLARVVLLAPLVALTSLRLRGQGVGADRKRTTPLVPLFVLGFLLMVAVRGTGLVPQPITDVAPQISGLLLAAALFGLGTGIDVRKLARGGRALLLGGIATAMIVVLSLGGVALLV</sequence>
<gene>
    <name evidence="8" type="ORF">ACFSKW_22305</name>
</gene>
<protein>
    <submittedName>
        <fullName evidence="8">YeiH family protein</fullName>
    </submittedName>
</protein>
<feature type="transmembrane region" description="Helical" evidence="7">
    <location>
        <begin position="290"/>
        <end position="310"/>
    </location>
</feature>
<evidence type="ECO:0000256" key="4">
    <source>
        <dbReference type="ARBA" id="ARBA00022692"/>
    </source>
</evidence>
<keyword evidence="9" id="KW-1185">Reference proteome</keyword>
<keyword evidence="6 7" id="KW-0472">Membrane</keyword>
<dbReference type="RefSeq" id="WP_379574252.1">
    <property type="nucleotide sequence ID" value="NZ_JBHUFV010000033.1"/>
</dbReference>
<evidence type="ECO:0000256" key="6">
    <source>
        <dbReference type="ARBA" id="ARBA00023136"/>
    </source>
</evidence>
<evidence type="ECO:0000256" key="5">
    <source>
        <dbReference type="ARBA" id="ARBA00022989"/>
    </source>
</evidence>
<dbReference type="PANTHER" id="PTHR30106">
    <property type="entry name" value="INNER MEMBRANE PROTEIN YEIH-RELATED"/>
    <property type="match status" value="1"/>
</dbReference>
<feature type="transmembrane region" description="Helical" evidence="7">
    <location>
        <begin position="132"/>
        <end position="149"/>
    </location>
</feature>
<keyword evidence="4 7" id="KW-0812">Transmembrane</keyword>
<feature type="transmembrane region" description="Helical" evidence="7">
    <location>
        <begin position="98"/>
        <end position="120"/>
    </location>
</feature>
<dbReference type="EMBL" id="JBHUFV010000033">
    <property type="protein sequence ID" value="MFD1934205.1"/>
    <property type="molecule type" value="Genomic_DNA"/>
</dbReference>
<keyword evidence="5 7" id="KW-1133">Transmembrane helix</keyword>
<dbReference type="InterPro" id="IPR018383">
    <property type="entry name" value="UPF0324_pro"/>
</dbReference>
<evidence type="ECO:0000313" key="8">
    <source>
        <dbReference type="EMBL" id="MFD1934205.1"/>
    </source>
</evidence>
<feature type="transmembrane region" description="Helical" evidence="7">
    <location>
        <begin position="260"/>
        <end position="278"/>
    </location>
</feature>
<keyword evidence="3" id="KW-1003">Cell membrane</keyword>